<dbReference type="Gene3D" id="1.25.40.10">
    <property type="entry name" value="Tetratricopeptide repeat domain"/>
    <property type="match status" value="1"/>
</dbReference>
<dbReference type="SUPFAM" id="SSF48452">
    <property type="entry name" value="TPR-like"/>
    <property type="match status" value="1"/>
</dbReference>
<dbReference type="AlphaFoldDB" id="B3JMF5"/>
<dbReference type="InterPro" id="IPR019734">
    <property type="entry name" value="TPR_rpt"/>
</dbReference>
<dbReference type="RefSeq" id="WP_007570737.1">
    <property type="nucleotide sequence ID" value="NZ_DS981502.1"/>
</dbReference>
<dbReference type="SMART" id="SM00028">
    <property type="entry name" value="TPR"/>
    <property type="match status" value="3"/>
</dbReference>
<organism evidence="3 4">
    <name type="scientific">Phocaeicola coprocola DSM 17136</name>
    <dbReference type="NCBI Taxonomy" id="470145"/>
    <lineage>
        <taxon>Bacteria</taxon>
        <taxon>Pseudomonadati</taxon>
        <taxon>Bacteroidota</taxon>
        <taxon>Bacteroidia</taxon>
        <taxon>Bacteroidales</taxon>
        <taxon>Bacteroidaceae</taxon>
        <taxon>Phocaeicola</taxon>
    </lineage>
</organism>
<sequence length="559" mass="66358">MKSSRVIIIIVLLLLVFGGFSGWQYAHRRIYRELQAVERVMGTHPDSALSLLRKISSPDRLHGRNRAYYALLLTQAYYKNYLPVTDDSLIRIAADYYASGSDSLRKSQSYFYLAQVYRDLGDRRRSLDCFHRAGLSAEGCRDYKYLGLLYYHWGCLLQEEKPYSEGLSKFWISDFYKRLLGDTASRVYSLTEMGWSYILLEKYDSAYHCLSEGLELENRYDRNPYKLSVLHHRLAICYYLNGKYREALYHLNKETWEEGSAPRRRADLMKGRSFSGLQQLDSARYYIERIRQEDDLDAMLEYNLMSSRLCRQEGNFRQALAYHEQYSLYVDSLTHRRENERVMQWQKKYDYSLVRNENMRLKTESQQKDIVTLVCIIVLLLLVPVFYAVYLRFKRRKESFLRRQHQLMEANIQSLQAKDSELLRIRQELASKERKWRESVFLSDPLVKHIDTFVQLSLLDKDRLFSSYKLSGADWDHLISLLNSCHNNYVSRLQSEFPGLKEIEISICCLLRMHIKNRDICYLLGISDDALKKRKYRIKTDKLHLRDAEISLEDFLCSY</sequence>
<dbReference type="STRING" id="470145.BACCOP_03125"/>
<proteinExistence type="predicted"/>
<protein>
    <submittedName>
        <fullName evidence="3">Tetratricopeptide repeat protein</fullName>
    </submittedName>
</protein>
<dbReference type="Proteomes" id="UP000003146">
    <property type="component" value="Unassembled WGS sequence"/>
</dbReference>
<accession>B3JMF5</accession>
<dbReference type="HOGENOM" id="CLU_030491_4_0_10"/>
<name>B3JMF5_9BACT</name>
<keyword evidence="1" id="KW-0175">Coiled coil</keyword>
<keyword evidence="2" id="KW-1133">Transmembrane helix</keyword>
<evidence type="ECO:0000256" key="2">
    <source>
        <dbReference type="SAM" id="Phobius"/>
    </source>
</evidence>
<gene>
    <name evidence="3" type="ORF">BACCOP_03125</name>
</gene>
<reference evidence="3 4" key="1">
    <citation type="submission" date="2008-04" db="EMBL/GenBank/DDBJ databases">
        <title>Draft genome sequence of Bacteroides coprocola (DSM 17136).</title>
        <authorList>
            <person name="Sudarsanam P."/>
            <person name="Ley R."/>
            <person name="Guruge J."/>
            <person name="Turnbaugh P.J."/>
            <person name="Mahowald M."/>
            <person name="Liep D."/>
            <person name="Gordon J."/>
        </authorList>
    </citation>
    <scope>NUCLEOTIDE SEQUENCE [LARGE SCALE GENOMIC DNA]</scope>
    <source>
        <strain evidence="3 4">DSM 17136</strain>
    </source>
</reference>
<dbReference type="EMBL" id="ABIY02000114">
    <property type="protein sequence ID" value="EDU99859.1"/>
    <property type="molecule type" value="Genomic_DNA"/>
</dbReference>
<evidence type="ECO:0000256" key="1">
    <source>
        <dbReference type="SAM" id="Coils"/>
    </source>
</evidence>
<evidence type="ECO:0000313" key="4">
    <source>
        <dbReference type="Proteomes" id="UP000003146"/>
    </source>
</evidence>
<dbReference type="OrthoDB" id="1046362at2"/>
<reference evidence="3 4" key="2">
    <citation type="submission" date="2008-04" db="EMBL/GenBank/DDBJ databases">
        <authorList>
            <person name="Fulton L."/>
            <person name="Clifton S."/>
            <person name="Fulton B."/>
            <person name="Xu J."/>
            <person name="Minx P."/>
            <person name="Pepin K.H."/>
            <person name="Johnson M."/>
            <person name="Thiruvilangam P."/>
            <person name="Bhonagiri V."/>
            <person name="Nash W.E."/>
            <person name="Mardis E.R."/>
            <person name="Wilson R.K."/>
        </authorList>
    </citation>
    <scope>NUCLEOTIDE SEQUENCE [LARGE SCALE GENOMIC DNA]</scope>
    <source>
        <strain evidence="3 4">DSM 17136</strain>
    </source>
</reference>
<feature type="transmembrane region" description="Helical" evidence="2">
    <location>
        <begin position="370"/>
        <end position="393"/>
    </location>
</feature>
<keyword evidence="2" id="KW-0472">Membrane</keyword>
<keyword evidence="2" id="KW-0812">Transmembrane</keyword>
<dbReference type="eggNOG" id="COG0457">
    <property type="taxonomic scope" value="Bacteria"/>
</dbReference>
<comment type="caution">
    <text evidence="3">The sequence shown here is derived from an EMBL/GenBank/DDBJ whole genome shotgun (WGS) entry which is preliminary data.</text>
</comment>
<dbReference type="InterPro" id="IPR011990">
    <property type="entry name" value="TPR-like_helical_dom_sf"/>
</dbReference>
<feature type="coiled-coil region" evidence="1">
    <location>
        <begin position="398"/>
        <end position="435"/>
    </location>
</feature>
<evidence type="ECO:0000313" key="3">
    <source>
        <dbReference type="EMBL" id="EDU99859.1"/>
    </source>
</evidence>